<evidence type="ECO:0000313" key="4">
    <source>
        <dbReference type="Proteomes" id="UP000235731"/>
    </source>
</evidence>
<keyword evidence="1" id="KW-0812">Transmembrane</keyword>
<accession>A0A2N7PJU9</accession>
<dbReference type="PANTHER" id="PTHR14969">
    <property type="entry name" value="SPHINGOSINE-1-PHOSPHATE PHOSPHOHYDROLASE"/>
    <property type="match status" value="1"/>
</dbReference>
<feature type="transmembrane region" description="Helical" evidence="1">
    <location>
        <begin position="170"/>
        <end position="189"/>
    </location>
</feature>
<proteinExistence type="predicted"/>
<sequence length="195" mass="23034">MIDLIAFDIRLFYSINGLRNKFLDFLLPLFSDKIFIYFFYILFFLISSFLLYRASKLEVRKIPLLIVLFLLGFGVSDFSCGKLFKPLFHRERPFVNLPKVYYYSHGEFQYLNNPLTHKQTKSFPSCHAENTAYASTFLSFLKPSLSPLFIFFALMVGYSRIYLGHHFPLDVFFGYLLGFIIGLLFYKSLKFLKIY</sequence>
<dbReference type="SMART" id="SM00014">
    <property type="entry name" value="acidPPc"/>
    <property type="match status" value="1"/>
</dbReference>
<dbReference type="EMBL" id="PNIE01000044">
    <property type="protein sequence ID" value="PMP63148.1"/>
    <property type="molecule type" value="Genomic_DNA"/>
</dbReference>
<comment type="caution">
    <text evidence="3">The sequence shown here is derived from an EMBL/GenBank/DDBJ whole genome shotgun (WGS) entry which is preliminary data.</text>
</comment>
<feature type="transmembrane region" description="Helical" evidence="1">
    <location>
        <begin position="145"/>
        <end position="163"/>
    </location>
</feature>
<keyword evidence="1" id="KW-0472">Membrane</keyword>
<dbReference type="Proteomes" id="UP000235731">
    <property type="component" value="Unassembled WGS sequence"/>
</dbReference>
<name>A0A2N7PJU9_9BACT</name>
<keyword evidence="1" id="KW-1133">Transmembrane helix</keyword>
<reference evidence="3 4" key="1">
    <citation type="submission" date="2018-01" db="EMBL/GenBank/DDBJ databases">
        <title>Metagenomic assembled genomes from two thermal pools in the Uzon Caldera, Kamchatka, Russia.</title>
        <authorList>
            <person name="Wilkins L."/>
            <person name="Ettinger C."/>
        </authorList>
    </citation>
    <scope>NUCLEOTIDE SEQUENCE [LARGE SCALE GENOMIC DNA]</scope>
    <source>
        <strain evidence="3">ZAV-15</strain>
    </source>
</reference>
<evidence type="ECO:0000256" key="1">
    <source>
        <dbReference type="SAM" id="Phobius"/>
    </source>
</evidence>
<feature type="domain" description="Phosphatidic acid phosphatase type 2/haloperoxidase" evidence="2">
    <location>
        <begin position="66"/>
        <end position="186"/>
    </location>
</feature>
<dbReference type="PANTHER" id="PTHR14969:SF13">
    <property type="entry name" value="AT30094P"/>
    <property type="match status" value="1"/>
</dbReference>
<dbReference type="Gene3D" id="1.20.144.10">
    <property type="entry name" value="Phosphatidic acid phosphatase type 2/haloperoxidase"/>
    <property type="match status" value="1"/>
</dbReference>
<gene>
    <name evidence="3" type="ORF">C0197_03170</name>
</gene>
<dbReference type="AlphaFoldDB" id="A0A2N7PJU9"/>
<organism evidence="3 4">
    <name type="scientific">Caldimicrobium thiodismutans</name>
    <dbReference type="NCBI Taxonomy" id="1653476"/>
    <lineage>
        <taxon>Bacteria</taxon>
        <taxon>Pseudomonadati</taxon>
        <taxon>Thermodesulfobacteriota</taxon>
        <taxon>Thermodesulfobacteria</taxon>
        <taxon>Thermodesulfobacteriales</taxon>
        <taxon>Thermodesulfobacteriaceae</taxon>
        <taxon>Caldimicrobium</taxon>
    </lineage>
</organism>
<evidence type="ECO:0000259" key="2">
    <source>
        <dbReference type="SMART" id="SM00014"/>
    </source>
</evidence>
<dbReference type="InterPro" id="IPR036938">
    <property type="entry name" value="PAP2/HPO_sf"/>
</dbReference>
<dbReference type="Pfam" id="PF01569">
    <property type="entry name" value="PAP2"/>
    <property type="match status" value="1"/>
</dbReference>
<dbReference type="SUPFAM" id="SSF48317">
    <property type="entry name" value="Acid phosphatase/Vanadium-dependent haloperoxidase"/>
    <property type="match status" value="1"/>
</dbReference>
<dbReference type="InterPro" id="IPR000326">
    <property type="entry name" value="PAP2/HPO"/>
</dbReference>
<feature type="transmembrane region" description="Helical" evidence="1">
    <location>
        <begin position="34"/>
        <end position="52"/>
    </location>
</feature>
<protein>
    <recommendedName>
        <fullName evidence="2">Phosphatidic acid phosphatase type 2/haloperoxidase domain-containing protein</fullName>
    </recommendedName>
</protein>
<evidence type="ECO:0000313" key="3">
    <source>
        <dbReference type="EMBL" id="PMP63148.1"/>
    </source>
</evidence>